<dbReference type="Proteomes" id="UP000262882">
    <property type="component" value="Unassembled WGS sequence"/>
</dbReference>
<keyword evidence="3" id="KW-1185">Reference proteome</keyword>
<keyword evidence="1" id="KW-0732">Signal</keyword>
<dbReference type="EMBL" id="QVNQ01000001">
    <property type="protein sequence ID" value="RFS86780.1"/>
    <property type="molecule type" value="Genomic_DNA"/>
</dbReference>
<evidence type="ECO:0000256" key="1">
    <source>
        <dbReference type="SAM" id="SignalP"/>
    </source>
</evidence>
<proteinExistence type="predicted"/>
<comment type="caution">
    <text evidence="2">The sequence shown here is derived from an EMBL/GenBank/DDBJ whole genome shotgun (WGS) entry which is preliminary data.</text>
</comment>
<dbReference type="AlphaFoldDB" id="A0A372GN10"/>
<evidence type="ECO:0000313" key="3">
    <source>
        <dbReference type="Proteomes" id="UP000262882"/>
    </source>
</evidence>
<feature type="chain" id="PRO_5017018747" evidence="1">
    <location>
        <begin position="25"/>
        <end position="70"/>
    </location>
</feature>
<gene>
    <name evidence="2" type="ORF">D0T12_00345</name>
</gene>
<evidence type="ECO:0000313" key="2">
    <source>
        <dbReference type="EMBL" id="RFS86780.1"/>
    </source>
</evidence>
<sequence>MRRVMFTLLTAISIIGASASFASADSKVWIYNYPQLADCTAAGAALVSGGQASAYDCVPGTGSWALWAEF</sequence>
<name>A0A372GN10_9ACTN</name>
<accession>A0A372GN10</accession>
<reference evidence="2 3" key="1">
    <citation type="submission" date="2018-08" db="EMBL/GenBank/DDBJ databases">
        <title>Actinomadura spongicola sp. nov., isolated from marine sponge Leucetta chagosensis.</title>
        <authorList>
            <person name="Li L."/>
            <person name="Lin H.W."/>
        </authorList>
    </citation>
    <scope>NUCLEOTIDE SEQUENCE [LARGE SCALE GENOMIC DNA]</scope>
    <source>
        <strain evidence="2 3">LHW52907</strain>
    </source>
</reference>
<protein>
    <submittedName>
        <fullName evidence="2">Uncharacterized protein</fullName>
    </submittedName>
</protein>
<organism evidence="2 3">
    <name type="scientific">Actinomadura spongiicola</name>
    <dbReference type="NCBI Taxonomy" id="2303421"/>
    <lineage>
        <taxon>Bacteria</taxon>
        <taxon>Bacillati</taxon>
        <taxon>Actinomycetota</taxon>
        <taxon>Actinomycetes</taxon>
        <taxon>Streptosporangiales</taxon>
        <taxon>Thermomonosporaceae</taxon>
        <taxon>Actinomadura</taxon>
    </lineage>
</organism>
<feature type="signal peptide" evidence="1">
    <location>
        <begin position="1"/>
        <end position="24"/>
    </location>
</feature>